<evidence type="ECO:0000313" key="2">
    <source>
        <dbReference type="EMBL" id="OTF83540.1"/>
    </source>
</evidence>
<evidence type="ECO:0000256" key="1">
    <source>
        <dbReference type="SAM" id="MobiDB-lite"/>
    </source>
</evidence>
<name>A0A1Y3BRF2_EURMA</name>
<reference evidence="2 3" key="1">
    <citation type="submission" date="2017-03" db="EMBL/GenBank/DDBJ databases">
        <title>Genome Survey of Euroglyphus maynei.</title>
        <authorList>
            <person name="Arlian L.G."/>
            <person name="Morgan M.S."/>
            <person name="Rider S.D."/>
        </authorList>
    </citation>
    <scope>NUCLEOTIDE SEQUENCE [LARGE SCALE GENOMIC DNA]</scope>
    <source>
        <strain evidence="2">Arlian Lab</strain>
        <tissue evidence="2">Whole body</tissue>
    </source>
</reference>
<evidence type="ECO:0000313" key="3">
    <source>
        <dbReference type="Proteomes" id="UP000194236"/>
    </source>
</evidence>
<comment type="caution">
    <text evidence="2">The sequence shown here is derived from an EMBL/GenBank/DDBJ whole genome shotgun (WGS) entry which is preliminary data.</text>
</comment>
<organism evidence="2 3">
    <name type="scientific">Euroglyphus maynei</name>
    <name type="common">Mayne's house dust mite</name>
    <dbReference type="NCBI Taxonomy" id="6958"/>
    <lineage>
        <taxon>Eukaryota</taxon>
        <taxon>Metazoa</taxon>
        <taxon>Ecdysozoa</taxon>
        <taxon>Arthropoda</taxon>
        <taxon>Chelicerata</taxon>
        <taxon>Arachnida</taxon>
        <taxon>Acari</taxon>
        <taxon>Acariformes</taxon>
        <taxon>Sarcoptiformes</taxon>
        <taxon>Astigmata</taxon>
        <taxon>Psoroptidia</taxon>
        <taxon>Analgoidea</taxon>
        <taxon>Pyroglyphidae</taxon>
        <taxon>Pyroglyphinae</taxon>
        <taxon>Euroglyphus</taxon>
    </lineage>
</organism>
<dbReference type="EMBL" id="MUJZ01003267">
    <property type="protein sequence ID" value="OTF83540.1"/>
    <property type="molecule type" value="Genomic_DNA"/>
</dbReference>
<gene>
    <name evidence="2" type="ORF">BLA29_004050</name>
</gene>
<feature type="region of interest" description="Disordered" evidence="1">
    <location>
        <begin position="1"/>
        <end position="28"/>
    </location>
</feature>
<keyword evidence="3" id="KW-1185">Reference proteome</keyword>
<sequence>MAKQKKRAQPEPCSGSDNELPITKTPRSTTEAAEILEDLHENPTQIASFNIKQCCDILKCFNKTGDKRLTLKYLDLLDTISNTLLTIGQSYEQNDNNIKNILEEIKQDIRNKPTPSYSQILQREPQNATLPTTRRDEKTIIVKPNDNIPPQIIENKIKNIIKNSTTKTKVNTIFSKKRCVIIKTPNNDTDCEQLLNQINTNAETKNACQAYEPKKRDPTILIKNVTSDTDLLTITQQMVEHNPELEGLKDQMKFLFKLKHGDHTAKHMNIVFRVSPQVYHIMTTQMNNRIYLDFQCYTRLPKPFYM</sequence>
<dbReference type="AlphaFoldDB" id="A0A1Y3BRF2"/>
<dbReference type="OrthoDB" id="6505565at2759"/>
<proteinExistence type="predicted"/>
<accession>A0A1Y3BRF2</accession>
<protein>
    <submittedName>
        <fullName evidence="2">Uncharacterized protein</fullName>
    </submittedName>
</protein>
<dbReference type="Proteomes" id="UP000194236">
    <property type="component" value="Unassembled WGS sequence"/>
</dbReference>